<proteinExistence type="predicted"/>
<dbReference type="AlphaFoldDB" id="A0A497X445"/>
<accession>A0A497X445</accession>
<protein>
    <submittedName>
        <fullName evidence="2">Uncharacterized protein</fullName>
    </submittedName>
</protein>
<dbReference type="Proteomes" id="UP000269157">
    <property type="component" value="Unassembled WGS sequence"/>
</dbReference>
<keyword evidence="3" id="KW-1185">Reference proteome</keyword>
<evidence type="ECO:0000256" key="1">
    <source>
        <dbReference type="SAM" id="Phobius"/>
    </source>
</evidence>
<keyword evidence="1" id="KW-0472">Membrane</keyword>
<evidence type="ECO:0000313" key="2">
    <source>
        <dbReference type="EMBL" id="RLJ59364.1"/>
    </source>
</evidence>
<keyword evidence="1" id="KW-1133">Transmembrane helix</keyword>
<gene>
    <name evidence="2" type="ORF">BCF46_1513</name>
</gene>
<organism evidence="2 3">
    <name type="scientific">Litoreibacter meonggei</name>
    <dbReference type="NCBI Taxonomy" id="1049199"/>
    <lineage>
        <taxon>Bacteria</taxon>
        <taxon>Pseudomonadati</taxon>
        <taxon>Pseudomonadota</taxon>
        <taxon>Alphaproteobacteria</taxon>
        <taxon>Rhodobacterales</taxon>
        <taxon>Roseobacteraceae</taxon>
        <taxon>Litoreibacter</taxon>
    </lineage>
</organism>
<keyword evidence="1" id="KW-0812">Transmembrane</keyword>
<dbReference type="RefSeq" id="WP_121023077.1">
    <property type="nucleotide sequence ID" value="NZ_RCCE01000002.1"/>
</dbReference>
<feature type="transmembrane region" description="Helical" evidence="1">
    <location>
        <begin position="7"/>
        <end position="24"/>
    </location>
</feature>
<feature type="transmembrane region" description="Helical" evidence="1">
    <location>
        <begin position="30"/>
        <end position="52"/>
    </location>
</feature>
<dbReference type="OrthoDB" id="7872228at2"/>
<sequence length="96" mass="10198">MRVHKAPLLMGGMMGLMLPWMMHMENGGSAGFVFVLSHIALIVGIAALALFVPSVRHKLRNVKGHMAHVRLMGIGLISGLAATCAICLAIGGVHWT</sequence>
<reference evidence="2 3" key="1">
    <citation type="submission" date="2018-10" db="EMBL/GenBank/DDBJ databases">
        <title>Genomic Encyclopedia of Archaeal and Bacterial Type Strains, Phase II (KMG-II): from individual species to whole genera.</title>
        <authorList>
            <person name="Goeker M."/>
        </authorList>
    </citation>
    <scope>NUCLEOTIDE SEQUENCE [LARGE SCALE GENOMIC DNA]</scope>
    <source>
        <strain evidence="2 3">DSM 29466</strain>
    </source>
</reference>
<feature type="transmembrane region" description="Helical" evidence="1">
    <location>
        <begin position="73"/>
        <end position="95"/>
    </location>
</feature>
<name>A0A497X445_9RHOB</name>
<comment type="caution">
    <text evidence="2">The sequence shown here is derived from an EMBL/GenBank/DDBJ whole genome shotgun (WGS) entry which is preliminary data.</text>
</comment>
<evidence type="ECO:0000313" key="3">
    <source>
        <dbReference type="Proteomes" id="UP000269157"/>
    </source>
</evidence>
<dbReference type="EMBL" id="RCCE01000002">
    <property type="protein sequence ID" value="RLJ59364.1"/>
    <property type="molecule type" value="Genomic_DNA"/>
</dbReference>